<dbReference type="InterPro" id="IPR001623">
    <property type="entry name" value="DnaJ_domain"/>
</dbReference>
<dbReference type="CDD" id="cd06257">
    <property type="entry name" value="DnaJ"/>
    <property type="match status" value="1"/>
</dbReference>
<dbReference type="SUPFAM" id="SSF46565">
    <property type="entry name" value="Chaperone J-domain"/>
    <property type="match status" value="1"/>
</dbReference>
<name>A0A654G5J3_ARATH</name>
<protein>
    <recommendedName>
        <fullName evidence="1">J domain-containing protein</fullName>
    </recommendedName>
</protein>
<evidence type="ECO:0000313" key="2">
    <source>
        <dbReference type="EMBL" id="VYS68369.1"/>
    </source>
</evidence>
<sequence>MEAYREEALKAKQFAERRFEEKDFAGARSYAFREKSLFPDFEGLSQMLTTYDVYIASQSRRSGEIDYYAVLGLKPSTGKREVKKQYKKMAVLLYPDNNKCLGANGAFQIISEAWSFLSSEFKKSTFYYKRKKLIDSMVVQKSSTEYAPAPQGFDCCPPASERLDTFWTVCTSCKVQYEYLRKYVNKRLSCKNCRGAFIVVETGPAPDSASLQCAHPSHTTSNGYGGHGYDAVSRMPANSTYFLGQYPAHRYEYVTNESYDWSICGNISWESGVKPNVFSIQRISLQAQQWSSL</sequence>
<dbReference type="InterPro" id="IPR056988">
    <property type="entry name" value="Zn_ribbon_pln"/>
</dbReference>
<dbReference type="Pfam" id="PF23551">
    <property type="entry name" value="Zn_ribbon_20"/>
    <property type="match status" value="1"/>
</dbReference>
<dbReference type="Gene3D" id="1.10.287.110">
    <property type="entry name" value="DnaJ domain"/>
    <property type="match status" value="1"/>
</dbReference>
<reference evidence="2 3" key="1">
    <citation type="submission" date="2019-11" db="EMBL/GenBank/DDBJ databases">
        <authorList>
            <person name="Jiao W.-B."/>
            <person name="Schneeberger K."/>
        </authorList>
    </citation>
    <scope>NUCLEOTIDE SEQUENCE [LARGE SCALE GENOMIC DNA]</scope>
    <source>
        <strain evidence="3">cv. An-1</strain>
    </source>
</reference>
<dbReference type="Pfam" id="PF00226">
    <property type="entry name" value="DnaJ"/>
    <property type="match status" value="1"/>
</dbReference>
<dbReference type="PROSITE" id="PS50076">
    <property type="entry name" value="DNAJ_2"/>
    <property type="match status" value="1"/>
</dbReference>
<dbReference type="PANTHER" id="PTHR44137:SF27">
    <property type="entry name" value="GENOME ASSEMBLY, CHROMOSOME: A04"/>
    <property type="match status" value="1"/>
</dbReference>
<dbReference type="AlphaFoldDB" id="A0A654G5J3"/>
<gene>
    <name evidence="2" type="ORF">AN1_LOCUS23762</name>
</gene>
<feature type="domain" description="J" evidence="1">
    <location>
        <begin position="66"/>
        <end position="138"/>
    </location>
</feature>
<proteinExistence type="predicted"/>
<dbReference type="EMBL" id="CACRSJ010000110">
    <property type="protein sequence ID" value="VYS68369.1"/>
    <property type="molecule type" value="Genomic_DNA"/>
</dbReference>
<dbReference type="InterPro" id="IPR036869">
    <property type="entry name" value="J_dom_sf"/>
</dbReference>
<accession>A0A654G5J3</accession>
<dbReference type="Proteomes" id="UP000426265">
    <property type="component" value="Unassembled WGS sequence"/>
</dbReference>
<dbReference type="PRINTS" id="PR00625">
    <property type="entry name" value="JDOMAIN"/>
</dbReference>
<evidence type="ECO:0000313" key="3">
    <source>
        <dbReference type="Proteomes" id="UP000426265"/>
    </source>
</evidence>
<dbReference type="SMART" id="SM00271">
    <property type="entry name" value="DnaJ"/>
    <property type="match status" value="1"/>
</dbReference>
<organism evidence="2 3">
    <name type="scientific">Arabidopsis thaliana</name>
    <name type="common">Mouse-ear cress</name>
    <dbReference type="NCBI Taxonomy" id="3702"/>
    <lineage>
        <taxon>Eukaryota</taxon>
        <taxon>Viridiplantae</taxon>
        <taxon>Streptophyta</taxon>
        <taxon>Embryophyta</taxon>
        <taxon>Tracheophyta</taxon>
        <taxon>Spermatophyta</taxon>
        <taxon>Magnoliopsida</taxon>
        <taxon>eudicotyledons</taxon>
        <taxon>Gunneridae</taxon>
        <taxon>Pentapetalae</taxon>
        <taxon>rosids</taxon>
        <taxon>malvids</taxon>
        <taxon>Brassicales</taxon>
        <taxon>Brassicaceae</taxon>
        <taxon>Camelineae</taxon>
        <taxon>Arabidopsis</taxon>
    </lineage>
</organism>
<dbReference type="ExpressionAtlas" id="A0A654G5J3">
    <property type="expression patterns" value="baseline"/>
</dbReference>
<dbReference type="PANTHER" id="PTHR44137">
    <property type="entry name" value="BNAC03G44070D PROTEIN"/>
    <property type="match status" value="1"/>
</dbReference>
<evidence type="ECO:0000259" key="1">
    <source>
        <dbReference type="PROSITE" id="PS50076"/>
    </source>
</evidence>